<evidence type="ECO:0000313" key="1">
    <source>
        <dbReference type="EMBL" id="MCJ8501594.1"/>
    </source>
</evidence>
<dbReference type="PANTHER" id="PTHR11228:SF7">
    <property type="entry name" value="PQQA PEPTIDE CYCLASE"/>
    <property type="match status" value="1"/>
</dbReference>
<dbReference type="AlphaFoldDB" id="A0AA41R3H1"/>
<evidence type="ECO:0000313" key="2">
    <source>
        <dbReference type="Proteomes" id="UP001165427"/>
    </source>
</evidence>
<dbReference type="PANTHER" id="PTHR11228">
    <property type="entry name" value="RADICAL SAM DOMAIN PROTEIN"/>
    <property type="match status" value="1"/>
</dbReference>
<dbReference type="SUPFAM" id="SSF102114">
    <property type="entry name" value="Radical SAM enzymes"/>
    <property type="match status" value="1"/>
</dbReference>
<comment type="caution">
    <text evidence="1">The sequence shown here is derived from an EMBL/GenBank/DDBJ whole genome shotgun (WGS) entry which is preliminary data.</text>
</comment>
<accession>A0AA41R3H1</accession>
<protein>
    <submittedName>
        <fullName evidence="1">Radical SAM protein</fullName>
    </submittedName>
</protein>
<dbReference type="Proteomes" id="UP001165427">
    <property type="component" value="Unassembled WGS sequence"/>
</dbReference>
<reference evidence="1" key="1">
    <citation type="submission" date="2022-04" db="EMBL/GenBank/DDBJ databases">
        <title>Desulfatitalea alkaliphila sp. nov., a novel anaerobic sulfate-reducing bacterium isolated from terrestrial mud volcano, Taman Peninsula, Russia.</title>
        <authorList>
            <person name="Khomyakova M.A."/>
            <person name="Merkel A.Y."/>
            <person name="Slobodkin A.I."/>
        </authorList>
    </citation>
    <scope>NUCLEOTIDE SEQUENCE</scope>
    <source>
        <strain evidence="1">M08but</strain>
    </source>
</reference>
<dbReference type="InterPro" id="IPR058240">
    <property type="entry name" value="rSAM_sf"/>
</dbReference>
<proteinExistence type="predicted"/>
<dbReference type="RefSeq" id="WP_246909786.1">
    <property type="nucleotide sequence ID" value="NZ_JALJRB010000015.1"/>
</dbReference>
<dbReference type="EMBL" id="JALJRB010000015">
    <property type="protein sequence ID" value="MCJ8501594.1"/>
    <property type="molecule type" value="Genomic_DNA"/>
</dbReference>
<dbReference type="InterPro" id="IPR013785">
    <property type="entry name" value="Aldolase_TIM"/>
</dbReference>
<name>A0AA41R3H1_9BACT</name>
<dbReference type="Gene3D" id="3.20.20.70">
    <property type="entry name" value="Aldolase class I"/>
    <property type="match status" value="1"/>
</dbReference>
<sequence length="366" mass="41388">MVEQNEAAPSAEGAGGAARQWKFSELIADAAVRERWEKVRQYFFLRESTYDMTHRCNIRCDGCYYFEGEKQHAREVSDPEAWRALMQSEKARGITYVVLAGAEPSLVPELLTVCHEQMPLGAIATNGLRKIPAQVGYKIHISVWGNDRTSERIRNAKHMLQRQIENYRDDARAVFVYTFTPHNIEEAEEVTRQLASQGCKITFNVFSSPVGYTGTLRHTEDSLRRTRQAMLTLLANHPDTVLFSPYNAVAHTHRLGLHALYGCSYPRCNPSTDIGLGRSFRQYRTDLNWDRSVACCVPDTDCDDCRHYAAGSAVVTARLFRHATDPDTFNAWLDYVDTYLAVWVSDYPKGNNLCSAPVSPPGFALF</sequence>
<dbReference type="InterPro" id="IPR050377">
    <property type="entry name" value="Radical_SAM_PqqE_MftC-like"/>
</dbReference>
<keyword evidence="2" id="KW-1185">Reference proteome</keyword>
<organism evidence="1 2">
    <name type="scientific">Desulfatitalea alkaliphila</name>
    <dbReference type="NCBI Taxonomy" id="2929485"/>
    <lineage>
        <taxon>Bacteria</taxon>
        <taxon>Pseudomonadati</taxon>
        <taxon>Thermodesulfobacteriota</taxon>
        <taxon>Desulfobacteria</taxon>
        <taxon>Desulfobacterales</taxon>
        <taxon>Desulfosarcinaceae</taxon>
        <taxon>Desulfatitalea</taxon>
    </lineage>
</organism>
<gene>
    <name evidence="1" type="ORF">MRX98_13510</name>
</gene>